<keyword evidence="2" id="KW-1185">Reference proteome</keyword>
<sequence>MSSINRFFTFPILEAWFGCGNGDEPRYSAIWGRAQLISIPPNFVSLLSELGQSLRFCL</sequence>
<dbReference type="Proteomes" id="UP001330434">
    <property type="component" value="Chromosome"/>
</dbReference>
<proteinExistence type="predicted"/>
<reference evidence="1 2" key="1">
    <citation type="journal article" date="2024" name="Environ. Microbiol.">
        <title>Novel evolutionary insights on the interactions of the Holosporales (Alphaproteobacteria) with eukaryotic hosts from comparative genomics.</title>
        <authorList>
            <person name="Giovannini M."/>
            <person name="Petroni G."/>
            <person name="Castelli M."/>
        </authorList>
    </citation>
    <scope>NUCLEOTIDE SEQUENCE [LARGE SCALE GENOMIC DNA]</scope>
    <source>
        <strain evidence="1 2">US_Bl 15I1</strain>
    </source>
</reference>
<name>A0ABZ2C4U4_9PROT</name>
<dbReference type="EMBL" id="CP133270">
    <property type="protein sequence ID" value="WVX67068.1"/>
    <property type="molecule type" value="Genomic_DNA"/>
</dbReference>
<gene>
    <name evidence="1" type="ORF">Bealeia1_01265</name>
</gene>
<evidence type="ECO:0000313" key="1">
    <source>
        <dbReference type="EMBL" id="WVX67068.1"/>
    </source>
</evidence>
<evidence type="ECO:0000313" key="2">
    <source>
        <dbReference type="Proteomes" id="UP001330434"/>
    </source>
</evidence>
<accession>A0ABZ2C4U4</accession>
<organism evidence="1 2">
    <name type="scientific">Candidatus Bealeia paramacronuclearis</name>
    <dbReference type="NCBI Taxonomy" id="1921001"/>
    <lineage>
        <taxon>Bacteria</taxon>
        <taxon>Pseudomonadati</taxon>
        <taxon>Pseudomonadota</taxon>
        <taxon>Alphaproteobacteria</taxon>
        <taxon>Holosporales</taxon>
        <taxon>Holosporaceae</taxon>
        <taxon>Candidatus Bealeia</taxon>
    </lineage>
</organism>
<protein>
    <submittedName>
        <fullName evidence="1">Uncharacterized protein</fullName>
    </submittedName>
</protein>